<dbReference type="RefSeq" id="WP_099475382.1">
    <property type="nucleotide sequence ID" value="NZ_CP041025.1"/>
</dbReference>
<dbReference type="InterPro" id="IPR036097">
    <property type="entry name" value="HisK_dim/P_sf"/>
</dbReference>
<dbReference type="InterPro" id="IPR036890">
    <property type="entry name" value="HATPase_C_sf"/>
</dbReference>
<evidence type="ECO:0000259" key="8">
    <source>
        <dbReference type="PROSITE" id="PS50109"/>
    </source>
</evidence>
<comment type="catalytic activity">
    <reaction evidence="1">
        <text>ATP + protein L-histidine = ADP + protein N-phospho-L-histidine.</text>
        <dbReference type="EC" id="2.7.13.3"/>
    </reaction>
</comment>
<evidence type="ECO:0000256" key="4">
    <source>
        <dbReference type="ARBA" id="ARBA00022679"/>
    </source>
</evidence>
<dbReference type="InterPro" id="IPR050736">
    <property type="entry name" value="Sensor_HK_Regulatory"/>
</dbReference>
<evidence type="ECO:0000313" key="10">
    <source>
        <dbReference type="Proteomes" id="UP000229730"/>
    </source>
</evidence>
<dbReference type="GO" id="GO:0000155">
    <property type="term" value="F:phosphorelay sensor kinase activity"/>
    <property type="evidence" value="ECO:0007669"/>
    <property type="project" value="InterPro"/>
</dbReference>
<reference evidence="9 10" key="1">
    <citation type="submission" date="2017-10" db="EMBL/GenBank/DDBJ databases">
        <title>Frigbacter circumglobatus gen. nov. sp. nov., isolated from sediment cultured in situ.</title>
        <authorList>
            <person name="Zhao Z."/>
        </authorList>
    </citation>
    <scope>NUCLEOTIDE SEQUENCE [LARGE SCALE GENOMIC DNA]</scope>
    <source>
        <strain evidence="9 10">ZYL</strain>
    </source>
</reference>
<keyword evidence="4" id="KW-0808">Transferase</keyword>
<dbReference type="Gene3D" id="1.10.287.130">
    <property type="match status" value="1"/>
</dbReference>
<name>A0A2G4YMC7_9PROT</name>
<evidence type="ECO:0000256" key="5">
    <source>
        <dbReference type="ARBA" id="ARBA00022777"/>
    </source>
</evidence>
<dbReference type="InterPro" id="IPR004358">
    <property type="entry name" value="Sig_transdc_His_kin-like_C"/>
</dbReference>
<feature type="domain" description="Histidine kinase" evidence="8">
    <location>
        <begin position="296"/>
        <end position="516"/>
    </location>
</feature>
<keyword evidence="3" id="KW-0597">Phosphoprotein</keyword>
<dbReference type="EC" id="2.7.13.3" evidence="2"/>
<feature type="transmembrane region" description="Helical" evidence="7">
    <location>
        <begin position="6"/>
        <end position="31"/>
    </location>
</feature>
<dbReference type="InterPro" id="IPR003594">
    <property type="entry name" value="HATPase_dom"/>
</dbReference>
<comment type="caution">
    <text evidence="9">The sequence shown here is derived from an EMBL/GenBank/DDBJ whole genome shotgun (WGS) entry which is preliminary data.</text>
</comment>
<dbReference type="SMART" id="SM00387">
    <property type="entry name" value="HATPase_c"/>
    <property type="match status" value="1"/>
</dbReference>
<dbReference type="InterPro" id="IPR007892">
    <property type="entry name" value="CHASE4"/>
</dbReference>
<organism evidence="9 10">
    <name type="scientific">Paremcibacter congregatus</name>
    <dbReference type="NCBI Taxonomy" id="2043170"/>
    <lineage>
        <taxon>Bacteria</taxon>
        <taxon>Pseudomonadati</taxon>
        <taxon>Pseudomonadota</taxon>
        <taxon>Alphaproteobacteria</taxon>
        <taxon>Emcibacterales</taxon>
        <taxon>Emcibacteraceae</taxon>
        <taxon>Paremcibacter</taxon>
    </lineage>
</organism>
<evidence type="ECO:0000256" key="3">
    <source>
        <dbReference type="ARBA" id="ARBA00022553"/>
    </source>
</evidence>
<accession>A0A2G4YMC7</accession>
<dbReference type="SUPFAM" id="SSF55874">
    <property type="entry name" value="ATPase domain of HSP90 chaperone/DNA topoisomerase II/histidine kinase"/>
    <property type="match status" value="1"/>
</dbReference>
<evidence type="ECO:0000256" key="7">
    <source>
        <dbReference type="SAM" id="Phobius"/>
    </source>
</evidence>
<dbReference type="Pfam" id="PF02518">
    <property type="entry name" value="HATPase_c"/>
    <property type="match status" value="1"/>
</dbReference>
<keyword evidence="7" id="KW-0472">Membrane</keyword>
<sequence length="522" mass="58845">MSFTRAFTPIALTVFIALSVIIGSLSTSYYISEHTESDLTHHVVAAYIKNSRNTLRSLVLDNSWWNHAFLNITYRPDPEWVVQSYATSDLLNDPIHGIVILQNDGAIKYQFTRDNKEEYAFSQTFFLEHFATLKQKALAFPENRPEPVFFNGVSDGSPTLFAMSPITYFQWDTRPEFPANKRDFLVFYYILTPDELAQKGEDLGIASLHASQTPTSNSIPIRDADGRILSHITWSLMAKASNYLSLTLLISIMMFGLLLIGGYISFTRISELIHQTETAKAVAEKGHSIKTNFLATMSHELRTPLNSIIGFSNILQSDTNKTLDETQKEYLHYIEKSGNHLLEIINEILDLSKIEAGKYELYESEVEIHRIIHEAAIYISSAASDKNITIIKEFPDTHYELMGDEKVIKQLLLNLLSNAVKFTPENGEITIGYHLGPRQNIQIFVQDNGIGISAEKLAIITEPYLQDQDHKTRSHGGTGLGLTISKAFIELHQGEMTIESALNHGTKVLLTFPSVRLLPHHL</sequence>
<dbReference type="EMBL" id="PDEM01000033">
    <property type="protein sequence ID" value="PHZ83489.1"/>
    <property type="molecule type" value="Genomic_DNA"/>
</dbReference>
<dbReference type="Proteomes" id="UP000229730">
    <property type="component" value="Unassembled WGS sequence"/>
</dbReference>
<dbReference type="InterPro" id="IPR005467">
    <property type="entry name" value="His_kinase_dom"/>
</dbReference>
<dbReference type="PANTHER" id="PTHR43711">
    <property type="entry name" value="TWO-COMPONENT HISTIDINE KINASE"/>
    <property type="match status" value="1"/>
</dbReference>
<gene>
    <name evidence="9" type="ORF">CRD36_18220</name>
</gene>
<dbReference type="PRINTS" id="PR00344">
    <property type="entry name" value="BCTRLSENSOR"/>
</dbReference>
<dbReference type="AlphaFoldDB" id="A0A2G4YMC7"/>
<evidence type="ECO:0000313" key="9">
    <source>
        <dbReference type="EMBL" id="PHZ83489.1"/>
    </source>
</evidence>
<keyword evidence="5" id="KW-0418">Kinase</keyword>
<dbReference type="CDD" id="cd00082">
    <property type="entry name" value="HisKA"/>
    <property type="match status" value="1"/>
</dbReference>
<keyword evidence="6" id="KW-0902">Two-component regulatory system</keyword>
<keyword evidence="7" id="KW-0812">Transmembrane</keyword>
<evidence type="ECO:0000256" key="6">
    <source>
        <dbReference type="ARBA" id="ARBA00023012"/>
    </source>
</evidence>
<dbReference type="InParanoid" id="A0A2G4YMC7"/>
<dbReference type="OrthoDB" id="7179697at2"/>
<dbReference type="InterPro" id="IPR003661">
    <property type="entry name" value="HisK_dim/P_dom"/>
</dbReference>
<protein>
    <recommendedName>
        <fullName evidence="2">histidine kinase</fullName>
        <ecNumber evidence="2">2.7.13.3</ecNumber>
    </recommendedName>
</protein>
<dbReference type="PANTHER" id="PTHR43711:SF26">
    <property type="entry name" value="SENSOR HISTIDINE KINASE RCSC"/>
    <property type="match status" value="1"/>
</dbReference>
<dbReference type="PROSITE" id="PS50109">
    <property type="entry name" value="HIS_KIN"/>
    <property type="match status" value="1"/>
</dbReference>
<feature type="transmembrane region" description="Helical" evidence="7">
    <location>
        <begin position="243"/>
        <end position="266"/>
    </location>
</feature>
<dbReference type="Gene3D" id="3.30.565.10">
    <property type="entry name" value="Histidine kinase-like ATPase, C-terminal domain"/>
    <property type="match status" value="1"/>
</dbReference>
<dbReference type="SUPFAM" id="SSF47384">
    <property type="entry name" value="Homodimeric domain of signal transducing histidine kinase"/>
    <property type="match status" value="1"/>
</dbReference>
<dbReference type="Pfam" id="PF00512">
    <property type="entry name" value="HisKA"/>
    <property type="match status" value="1"/>
</dbReference>
<dbReference type="Pfam" id="PF05228">
    <property type="entry name" value="CHASE4"/>
    <property type="match status" value="1"/>
</dbReference>
<dbReference type="SMART" id="SM00388">
    <property type="entry name" value="HisKA"/>
    <property type="match status" value="1"/>
</dbReference>
<proteinExistence type="predicted"/>
<keyword evidence="10" id="KW-1185">Reference proteome</keyword>
<evidence type="ECO:0000256" key="2">
    <source>
        <dbReference type="ARBA" id="ARBA00012438"/>
    </source>
</evidence>
<keyword evidence="7" id="KW-1133">Transmembrane helix</keyword>
<dbReference type="FunFam" id="3.30.565.10:FF:000006">
    <property type="entry name" value="Sensor histidine kinase WalK"/>
    <property type="match status" value="1"/>
</dbReference>
<evidence type="ECO:0000256" key="1">
    <source>
        <dbReference type="ARBA" id="ARBA00000085"/>
    </source>
</evidence>